<evidence type="ECO:0000313" key="4">
    <source>
        <dbReference type="Proteomes" id="UP001166286"/>
    </source>
</evidence>
<dbReference type="PROSITE" id="PS51762">
    <property type="entry name" value="GH16_2"/>
    <property type="match status" value="1"/>
</dbReference>
<dbReference type="Pfam" id="PF00722">
    <property type="entry name" value="Glyco_hydro_16"/>
    <property type="match status" value="1"/>
</dbReference>
<comment type="caution">
    <text evidence="3">The sequence shown here is derived from an EMBL/GenBank/DDBJ whole genome shotgun (WGS) entry which is preliminary data.</text>
</comment>
<keyword evidence="4" id="KW-1185">Reference proteome</keyword>
<protein>
    <recommendedName>
        <fullName evidence="2">GH16 domain-containing protein</fullName>
    </recommendedName>
</protein>
<accession>A0AA39QRL8</accession>
<dbReference type="AlphaFoldDB" id="A0AA39QRL8"/>
<name>A0AA39QRL8_9LECA</name>
<dbReference type="GO" id="GO:0005975">
    <property type="term" value="P:carbohydrate metabolic process"/>
    <property type="evidence" value="ECO:0007669"/>
    <property type="project" value="InterPro"/>
</dbReference>
<dbReference type="PANTHER" id="PTHR38121">
    <property type="entry name" value="GH16 DOMAIN-CONTAINING PROTEIN"/>
    <property type="match status" value="1"/>
</dbReference>
<dbReference type="EMBL" id="JAFEKC020000022">
    <property type="protein sequence ID" value="KAK0507892.1"/>
    <property type="molecule type" value="Genomic_DNA"/>
</dbReference>
<feature type="signal peptide" evidence="1">
    <location>
        <begin position="1"/>
        <end position="18"/>
    </location>
</feature>
<dbReference type="InterPro" id="IPR000757">
    <property type="entry name" value="Beta-glucanase-like"/>
</dbReference>
<dbReference type="Gene3D" id="2.60.120.200">
    <property type="match status" value="1"/>
</dbReference>
<dbReference type="CDD" id="cd00413">
    <property type="entry name" value="Glyco_hydrolase_16"/>
    <property type="match status" value="1"/>
</dbReference>
<proteinExistence type="predicted"/>
<reference evidence="3" key="1">
    <citation type="submission" date="2023-03" db="EMBL/GenBank/DDBJ databases">
        <title>Complete genome of Cladonia borealis.</title>
        <authorList>
            <person name="Park H."/>
        </authorList>
    </citation>
    <scope>NUCLEOTIDE SEQUENCE</scope>
    <source>
        <strain evidence="3">ANT050790</strain>
    </source>
</reference>
<dbReference type="SUPFAM" id="SSF49899">
    <property type="entry name" value="Concanavalin A-like lectins/glucanases"/>
    <property type="match status" value="1"/>
</dbReference>
<organism evidence="3 4">
    <name type="scientific">Cladonia borealis</name>
    <dbReference type="NCBI Taxonomy" id="184061"/>
    <lineage>
        <taxon>Eukaryota</taxon>
        <taxon>Fungi</taxon>
        <taxon>Dikarya</taxon>
        <taxon>Ascomycota</taxon>
        <taxon>Pezizomycotina</taxon>
        <taxon>Lecanoromycetes</taxon>
        <taxon>OSLEUM clade</taxon>
        <taxon>Lecanoromycetidae</taxon>
        <taxon>Lecanorales</taxon>
        <taxon>Lecanorineae</taxon>
        <taxon>Cladoniaceae</taxon>
        <taxon>Cladonia</taxon>
    </lineage>
</organism>
<feature type="chain" id="PRO_5041234401" description="GH16 domain-containing protein" evidence="1">
    <location>
        <begin position="19"/>
        <end position="368"/>
    </location>
</feature>
<sequence>MVFASLIVSLLLADFVHSDCECGYTVNSTLYTDLLETDFLHLANITSDTDWQPQNYTVTPELARGPYGKNASLSNVVANPLESQYDWAGNGTNGGDAGLQIIVRGGTPQDGLIPMGEVATTREDMLQGTFRAGMKVTATSGTCGALFWYFNDTQEIDMEFLSAEYNATSHPVNLVLQSTESEQAGFNAAGTGTFQVHQLPYDPSGAFHEYRFDWSNNAVTFYADGVLLDTMTQAIPTQPGHITLSHWSTGNPDWSAGPPATDAILTVEYMKAYFNSSDPARQKDWTDRCKDPTAVNATCAIPEVTEPPNGNVSAKTFFFSQQKNETVNQTVYGVVKKSEGVAMELSWKARTDTIMLLLFSTALVMWEL</sequence>
<feature type="domain" description="GH16" evidence="2">
    <location>
        <begin position="40"/>
        <end position="278"/>
    </location>
</feature>
<dbReference type="PANTHER" id="PTHR38121:SF5">
    <property type="entry name" value="GH16 DOMAIN-CONTAINING PROTEIN"/>
    <property type="match status" value="1"/>
</dbReference>
<dbReference type="Proteomes" id="UP001166286">
    <property type="component" value="Unassembled WGS sequence"/>
</dbReference>
<dbReference type="InterPro" id="IPR013320">
    <property type="entry name" value="ConA-like_dom_sf"/>
</dbReference>
<gene>
    <name evidence="3" type="ORF">JMJ35_009781</name>
</gene>
<keyword evidence="1" id="KW-0732">Signal</keyword>
<dbReference type="GO" id="GO:0004553">
    <property type="term" value="F:hydrolase activity, hydrolyzing O-glycosyl compounds"/>
    <property type="evidence" value="ECO:0007669"/>
    <property type="project" value="InterPro"/>
</dbReference>
<evidence type="ECO:0000256" key="1">
    <source>
        <dbReference type="SAM" id="SignalP"/>
    </source>
</evidence>
<evidence type="ECO:0000259" key="2">
    <source>
        <dbReference type="PROSITE" id="PS51762"/>
    </source>
</evidence>
<evidence type="ECO:0000313" key="3">
    <source>
        <dbReference type="EMBL" id="KAK0507892.1"/>
    </source>
</evidence>